<dbReference type="Proteomes" id="UP000830395">
    <property type="component" value="Chromosome 1"/>
</dbReference>
<reference evidence="1" key="1">
    <citation type="submission" date="2020-02" db="EMBL/GenBank/DDBJ databases">
        <title>Genome sequencing of the panga catfish, Pangasius djambal.</title>
        <authorList>
            <person name="Wen M."/>
            <person name="Zahm M."/>
            <person name="Roques C."/>
            <person name="Cabau C."/>
            <person name="Klopp C."/>
            <person name="Donnadieu C."/>
            <person name="Jouanno E."/>
            <person name="Avarre J.-C."/>
            <person name="Campet M."/>
            <person name="Ha T."/>
            <person name="Dugue R."/>
            <person name="Lampietro C."/>
            <person name="Louis A."/>
            <person name="Herpin A."/>
            <person name="Echchiki A."/>
            <person name="Berthelot C."/>
            <person name="Parey E."/>
            <person name="Roest-Crollius H."/>
            <person name="Braasch I."/>
            <person name="Postlethwait J.H."/>
            <person name="Bobe J."/>
            <person name="Montfort J."/>
            <person name="Bouchez O."/>
            <person name="Begum T."/>
            <person name="Schartl M."/>
            <person name="Gustiano R."/>
            <person name="Guiguen Y."/>
        </authorList>
    </citation>
    <scope>NUCLEOTIDE SEQUENCE</scope>
    <source>
        <strain evidence="1">Pdj_M5554</strain>
    </source>
</reference>
<protein>
    <submittedName>
        <fullName evidence="1">Uncharacterized protein</fullName>
    </submittedName>
</protein>
<gene>
    <name evidence="1" type="ORF">PDJAM_G00003790</name>
</gene>
<evidence type="ECO:0000313" key="2">
    <source>
        <dbReference type="Proteomes" id="UP000830395"/>
    </source>
</evidence>
<comment type="caution">
    <text evidence="1">The sequence shown here is derived from an EMBL/GenBank/DDBJ whole genome shotgun (WGS) entry which is preliminary data.</text>
</comment>
<accession>A0ACC5XY43</accession>
<evidence type="ECO:0000313" key="1">
    <source>
        <dbReference type="EMBL" id="MCJ8728379.1"/>
    </source>
</evidence>
<dbReference type="EMBL" id="CM040975">
    <property type="protein sequence ID" value="MCJ8728379.1"/>
    <property type="molecule type" value="Genomic_DNA"/>
</dbReference>
<organism evidence="1 2">
    <name type="scientific">Pangasius djambal</name>
    <dbReference type="NCBI Taxonomy" id="1691987"/>
    <lineage>
        <taxon>Eukaryota</taxon>
        <taxon>Metazoa</taxon>
        <taxon>Chordata</taxon>
        <taxon>Craniata</taxon>
        <taxon>Vertebrata</taxon>
        <taxon>Euteleostomi</taxon>
        <taxon>Actinopterygii</taxon>
        <taxon>Neopterygii</taxon>
        <taxon>Teleostei</taxon>
        <taxon>Ostariophysi</taxon>
        <taxon>Siluriformes</taxon>
        <taxon>Pangasiidae</taxon>
        <taxon>Pangasius</taxon>
    </lineage>
</organism>
<sequence>MKRKKTEVAPKNSEVCVPISEVKKRKKKKKDGDVDSTDTVDVTDECTNEELSGRKKSEACEAVSGVKKQKKKTKKEKDVHVDTTESADLMESCKNEEPNGKKKETHKTKQPVITEKDGVEEEEGMEDEDEEELSPEERRVLERKLKKIRRKEEKKKKQKEEGKSEKEESKSSIAQTQALEYLTCWSEKQDEWKFQKTRQVWLLQHMYDSEKVSDAHFSVLLSYLEGLRGVAREITVQKAEALVRFGAGPEGEEGGATEAQKKTQRAREVIQILS</sequence>
<keyword evidence="2" id="KW-1185">Reference proteome</keyword>
<name>A0ACC5XY43_9TELE</name>
<proteinExistence type="predicted"/>